<accession>A0A6C0LNU9</accession>
<protein>
    <submittedName>
        <fullName evidence="1">Uncharacterized protein</fullName>
    </submittedName>
</protein>
<dbReference type="EMBL" id="MN740537">
    <property type="protein sequence ID" value="QHU32247.1"/>
    <property type="molecule type" value="Genomic_DNA"/>
</dbReference>
<reference evidence="1" key="1">
    <citation type="journal article" date="2020" name="Nature">
        <title>Giant virus diversity and host interactions through global metagenomics.</title>
        <authorList>
            <person name="Schulz F."/>
            <person name="Roux S."/>
            <person name="Paez-Espino D."/>
            <person name="Jungbluth S."/>
            <person name="Walsh D.A."/>
            <person name="Denef V.J."/>
            <person name="McMahon K.D."/>
            <person name="Konstantinidis K.T."/>
            <person name="Eloe-Fadrosh E.A."/>
            <person name="Kyrpides N.C."/>
            <person name="Woyke T."/>
        </authorList>
    </citation>
    <scope>NUCLEOTIDE SEQUENCE</scope>
    <source>
        <strain evidence="1">GVMAG-M-3300027963-9</strain>
    </source>
</reference>
<organism evidence="1">
    <name type="scientific">viral metagenome</name>
    <dbReference type="NCBI Taxonomy" id="1070528"/>
    <lineage>
        <taxon>unclassified sequences</taxon>
        <taxon>metagenomes</taxon>
        <taxon>organismal metagenomes</taxon>
    </lineage>
</organism>
<sequence length="130" mass="14942">MFIVPYYKSVDSSWTRYSLFLSNGGKELWSIEDTIKPSHIKTILKKNDLIAVGPPVKLGSCYFVEIDTVKTNLTEFYTWEEVEFPNASEDCWRTLSMPTDLLSCGVFCSQFWTATALPEVNTIRDYFSKV</sequence>
<dbReference type="AlphaFoldDB" id="A0A6C0LNU9"/>
<name>A0A6C0LNU9_9ZZZZ</name>
<proteinExistence type="predicted"/>
<evidence type="ECO:0000313" key="1">
    <source>
        <dbReference type="EMBL" id="QHU32247.1"/>
    </source>
</evidence>